<evidence type="ECO:0000313" key="7">
    <source>
        <dbReference type="EMBL" id="PRC91887.1"/>
    </source>
</evidence>
<feature type="domain" description="Cds6 C-terminal" evidence="6">
    <location>
        <begin position="278"/>
        <end position="381"/>
    </location>
</feature>
<name>A0A2S9GVY3_9BURK</name>
<dbReference type="InterPro" id="IPR051685">
    <property type="entry name" value="Ycf3/AcsC/BcsC/TPR_MFPF"/>
</dbReference>
<organism evidence="7 8">
    <name type="scientific">Solimicrobium silvestre</name>
    <dbReference type="NCBI Taxonomy" id="2099400"/>
    <lineage>
        <taxon>Bacteria</taxon>
        <taxon>Pseudomonadati</taxon>
        <taxon>Pseudomonadota</taxon>
        <taxon>Betaproteobacteria</taxon>
        <taxon>Burkholderiales</taxon>
        <taxon>Oxalobacteraceae</taxon>
        <taxon>Solimicrobium</taxon>
    </lineage>
</organism>
<dbReference type="SUPFAM" id="SSF48452">
    <property type="entry name" value="TPR-like"/>
    <property type="match status" value="1"/>
</dbReference>
<dbReference type="Pfam" id="PF14559">
    <property type="entry name" value="TPR_19"/>
    <property type="match status" value="1"/>
</dbReference>
<evidence type="ECO:0000259" key="6">
    <source>
        <dbReference type="Pfam" id="PF24125"/>
    </source>
</evidence>
<dbReference type="EMBL" id="PUGF01000018">
    <property type="protein sequence ID" value="PRC91887.1"/>
    <property type="molecule type" value="Genomic_DNA"/>
</dbReference>
<evidence type="ECO:0000256" key="3">
    <source>
        <dbReference type="PROSITE-ProRule" id="PRU00339"/>
    </source>
</evidence>
<keyword evidence="8" id="KW-1185">Reference proteome</keyword>
<dbReference type="RefSeq" id="WP_105533191.1">
    <property type="nucleotide sequence ID" value="NZ_PUGF01000018.1"/>
</dbReference>
<feature type="repeat" description="TPR" evidence="3">
    <location>
        <begin position="93"/>
        <end position="126"/>
    </location>
</feature>
<keyword evidence="1" id="KW-0677">Repeat</keyword>
<sequence length="385" mass="41801">MTSKHTRSWFIALSLAIAALTSSAWADDSADVNKLIQNKQLPEAMQKADAYLVQHPKDAQMRFLKGLIFAEQNKTNEAIAVFTKLTEDYPDLPEPYNNLAVLFASSNQFDKARAALEMAIRTNPSYGTAHENLGDIYAKLASQAYDKALQLDSGNTGAKLKLTLIRNLFTNTNSAIATSTKVPPTTVAAAKPITNLPTKASSAKSEPTPTAPVTVATVTKPVVPVVAKAEPAKVEPAKLEPVKLEPAKPAPAKVEPVKAEPTKPEPKAVASNEGQNDVLKVVDAWAAAWSDKNTNAYLAFYSKDFQLPKGSTRKTWAEDRRVRIEGKGHISVKIDAPKVAINGNTATVKFRQIYNSDQLKADSRKTLVLNKQDGKWQIAQERTGG</sequence>
<evidence type="ECO:0000256" key="5">
    <source>
        <dbReference type="SAM" id="SignalP"/>
    </source>
</evidence>
<feature type="compositionally biased region" description="Basic and acidic residues" evidence="4">
    <location>
        <begin position="255"/>
        <end position="266"/>
    </location>
</feature>
<evidence type="ECO:0000256" key="2">
    <source>
        <dbReference type="ARBA" id="ARBA00022803"/>
    </source>
</evidence>
<reference evidence="7 8" key="1">
    <citation type="submission" date="2018-02" db="EMBL/GenBank/DDBJ databases">
        <title>Solimicrobium silvestre gen. nov., sp. nov., isolated from alpine forest soil.</title>
        <authorList>
            <person name="Margesin R."/>
            <person name="Albuquerque L."/>
            <person name="Zhang D.-C."/>
            <person name="Froufe H.J.C."/>
            <person name="Severino R."/>
            <person name="Roxo I."/>
            <person name="Egas C."/>
            <person name="Da Costa M.S."/>
        </authorList>
    </citation>
    <scope>NUCLEOTIDE SEQUENCE [LARGE SCALE GENOMIC DNA]</scope>
    <source>
        <strain evidence="7 8">S20-91</strain>
    </source>
</reference>
<feature type="region of interest" description="Disordered" evidence="4">
    <location>
        <begin position="246"/>
        <end position="273"/>
    </location>
</feature>
<dbReference type="InterPro" id="IPR032710">
    <property type="entry name" value="NTF2-like_dom_sf"/>
</dbReference>
<keyword evidence="2 3" id="KW-0802">TPR repeat</keyword>
<protein>
    <submittedName>
        <fullName evidence="7">TPR repeat</fullName>
    </submittedName>
</protein>
<dbReference type="Gene3D" id="3.10.450.50">
    <property type="match status" value="1"/>
</dbReference>
<dbReference type="OrthoDB" id="5294075at2"/>
<evidence type="ECO:0000256" key="4">
    <source>
        <dbReference type="SAM" id="MobiDB-lite"/>
    </source>
</evidence>
<feature type="chain" id="PRO_5015672954" evidence="5">
    <location>
        <begin position="27"/>
        <end position="385"/>
    </location>
</feature>
<accession>A0A2S9GVY3</accession>
<dbReference type="InterPro" id="IPR019734">
    <property type="entry name" value="TPR_rpt"/>
</dbReference>
<dbReference type="SMART" id="SM00028">
    <property type="entry name" value="TPR"/>
    <property type="match status" value="3"/>
</dbReference>
<dbReference type="PANTHER" id="PTHR44943:SF8">
    <property type="entry name" value="TPR REPEAT-CONTAINING PROTEIN MJ0263"/>
    <property type="match status" value="1"/>
</dbReference>
<dbReference type="AlphaFoldDB" id="A0A2S9GVY3"/>
<comment type="caution">
    <text evidence="7">The sequence shown here is derived from an EMBL/GenBank/DDBJ whole genome shotgun (WGS) entry which is preliminary data.</text>
</comment>
<dbReference type="PROSITE" id="PS50005">
    <property type="entry name" value="TPR"/>
    <property type="match status" value="1"/>
</dbReference>
<dbReference type="Proteomes" id="UP000237839">
    <property type="component" value="Unassembled WGS sequence"/>
</dbReference>
<dbReference type="SUPFAM" id="SSF54427">
    <property type="entry name" value="NTF2-like"/>
    <property type="match status" value="1"/>
</dbReference>
<evidence type="ECO:0000256" key="1">
    <source>
        <dbReference type="ARBA" id="ARBA00022737"/>
    </source>
</evidence>
<dbReference type="InterPro" id="IPR056203">
    <property type="entry name" value="Cds6_C"/>
</dbReference>
<proteinExistence type="predicted"/>
<dbReference type="PANTHER" id="PTHR44943">
    <property type="entry name" value="CELLULOSE SYNTHASE OPERON PROTEIN C"/>
    <property type="match status" value="1"/>
</dbReference>
<evidence type="ECO:0000313" key="8">
    <source>
        <dbReference type="Proteomes" id="UP000237839"/>
    </source>
</evidence>
<dbReference type="Pfam" id="PF24125">
    <property type="entry name" value="Cds6_C"/>
    <property type="match status" value="1"/>
</dbReference>
<dbReference type="InterPro" id="IPR011990">
    <property type="entry name" value="TPR-like_helical_dom_sf"/>
</dbReference>
<keyword evidence="5" id="KW-0732">Signal</keyword>
<gene>
    <name evidence="7" type="ORF">S2091_3443</name>
</gene>
<feature type="signal peptide" evidence="5">
    <location>
        <begin position="1"/>
        <end position="26"/>
    </location>
</feature>
<dbReference type="Gene3D" id="1.25.40.10">
    <property type="entry name" value="Tetratricopeptide repeat domain"/>
    <property type="match status" value="1"/>
</dbReference>